<dbReference type="SUPFAM" id="SSF51230">
    <property type="entry name" value="Single hybrid motif"/>
    <property type="match status" value="1"/>
</dbReference>
<evidence type="ECO:0000313" key="7">
    <source>
        <dbReference type="Ensembl" id="ENSEBUP00000001909.1"/>
    </source>
</evidence>
<dbReference type="InterPro" id="IPR011764">
    <property type="entry name" value="Biotin_carboxylation_dom"/>
</dbReference>
<dbReference type="SMART" id="SM00878">
    <property type="entry name" value="Biotin_carb_C"/>
    <property type="match status" value="1"/>
</dbReference>
<keyword evidence="1" id="KW-0436">Ligase</keyword>
<dbReference type="InterPro" id="IPR011054">
    <property type="entry name" value="Rudment_hybrid_motif"/>
</dbReference>
<name>A0A8C4PWN1_EPTBU</name>
<keyword evidence="8" id="KW-1185">Reference proteome</keyword>
<dbReference type="AlphaFoldDB" id="A0A8C4PWN1"/>
<dbReference type="PANTHER" id="PTHR18866">
    <property type="entry name" value="CARBOXYLASE:PYRUVATE/ACETYL-COA/PROPIONYL-COA CARBOXYLASE"/>
    <property type="match status" value="1"/>
</dbReference>
<dbReference type="Pfam" id="PF00364">
    <property type="entry name" value="Biotin_lipoyl"/>
    <property type="match status" value="1"/>
</dbReference>
<evidence type="ECO:0000256" key="4">
    <source>
        <dbReference type="ARBA" id="ARBA00023267"/>
    </source>
</evidence>
<dbReference type="PROSITE" id="PS50979">
    <property type="entry name" value="BC"/>
    <property type="match status" value="1"/>
</dbReference>
<dbReference type="SUPFAM" id="SSF51246">
    <property type="entry name" value="Rudiment single hybrid motif"/>
    <property type="match status" value="1"/>
</dbReference>
<dbReference type="GO" id="GO:0005524">
    <property type="term" value="F:ATP binding"/>
    <property type="evidence" value="ECO:0007669"/>
    <property type="project" value="UniProtKB-KW"/>
</dbReference>
<dbReference type="PANTHER" id="PTHR18866:SF33">
    <property type="entry name" value="METHYLCROTONOYL-COA CARBOXYLASE SUBUNIT ALPHA, MITOCHONDRIAL-RELATED"/>
    <property type="match status" value="1"/>
</dbReference>
<dbReference type="Ensembl" id="ENSEBUT00000002260.1">
    <property type="protein sequence ID" value="ENSEBUP00000001917.1"/>
    <property type="gene ID" value="ENSEBUG00000001560.1"/>
</dbReference>
<keyword evidence="4" id="KW-0092">Biotin</keyword>
<dbReference type="PROSITE" id="PS00188">
    <property type="entry name" value="BIOTIN"/>
    <property type="match status" value="1"/>
</dbReference>
<dbReference type="InterPro" id="IPR005482">
    <property type="entry name" value="Biotin_COase_C"/>
</dbReference>
<evidence type="ECO:0000259" key="5">
    <source>
        <dbReference type="PROSITE" id="PS50968"/>
    </source>
</evidence>
<reference evidence="7" key="1">
    <citation type="submission" date="2025-05" db="UniProtKB">
        <authorList>
            <consortium name="Ensembl"/>
        </authorList>
    </citation>
    <scope>IDENTIFICATION</scope>
</reference>
<dbReference type="Pfam" id="PF02785">
    <property type="entry name" value="Biotin_carb_C"/>
    <property type="match status" value="1"/>
</dbReference>
<dbReference type="Gene3D" id="3.30.700.40">
    <property type="match status" value="1"/>
</dbReference>
<protein>
    <submittedName>
        <fullName evidence="7">Uncharacterized protein</fullName>
    </submittedName>
</protein>
<evidence type="ECO:0000313" key="8">
    <source>
        <dbReference type="Proteomes" id="UP000694388"/>
    </source>
</evidence>
<dbReference type="Proteomes" id="UP000694388">
    <property type="component" value="Unplaced"/>
</dbReference>
<dbReference type="Ensembl" id="ENSEBUT00000002250.1">
    <property type="protein sequence ID" value="ENSEBUP00000001909.1"/>
    <property type="gene ID" value="ENSEBUG00000001560.1"/>
</dbReference>
<dbReference type="InterPro" id="IPR000089">
    <property type="entry name" value="Biotin_lipoyl"/>
</dbReference>
<dbReference type="Gene3D" id="3.30.470.20">
    <property type="entry name" value="ATP-grasp fold, B domain"/>
    <property type="match status" value="1"/>
</dbReference>
<evidence type="ECO:0000256" key="1">
    <source>
        <dbReference type="ARBA" id="ARBA00022598"/>
    </source>
</evidence>
<organism evidence="7 8">
    <name type="scientific">Eptatretus burgeri</name>
    <name type="common">Inshore hagfish</name>
    <dbReference type="NCBI Taxonomy" id="7764"/>
    <lineage>
        <taxon>Eukaryota</taxon>
        <taxon>Metazoa</taxon>
        <taxon>Chordata</taxon>
        <taxon>Craniata</taxon>
        <taxon>Vertebrata</taxon>
        <taxon>Cyclostomata</taxon>
        <taxon>Myxini</taxon>
        <taxon>Myxiniformes</taxon>
        <taxon>Myxinidae</taxon>
        <taxon>Eptatretinae</taxon>
        <taxon>Eptatretus</taxon>
    </lineage>
</organism>
<dbReference type="FunFam" id="2.40.50.100:FF:000003">
    <property type="entry name" value="Acetyl-CoA carboxylase biotin carboxyl carrier protein"/>
    <property type="match status" value="1"/>
</dbReference>
<accession>A0A8C4PWN1</accession>
<dbReference type="CDD" id="cd06850">
    <property type="entry name" value="biotinyl_domain"/>
    <property type="match status" value="1"/>
</dbReference>
<feature type="domain" description="Lipoyl-binding" evidence="5">
    <location>
        <begin position="208"/>
        <end position="283"/>
    </location>
</feature>
<evidence type="ECO:0000256" key="3">
    <source>
        <dbReference type="ARBA" id="ARBA00022840"/>
    </source>
</evidence>
<keyword evidence="2" id="KW-0547">Nucleotide-binding</keyword>
<evidence type="ECO:0000259" key="6">
    <source>
        <dbReference type="PROSITE" id="PS50979"/>
    </source>
</evidence>
<dbReference type="GO" id="GO:0005739">
    <property type="term" value="C:mitochondrion"/>
    <property type="evidence" value="ECO:0007669"/>
    <property type="project" value="TreeGrafter"/>
</dbReference>
<dbReference type="OMA" id="RICIAAY"/>
<evidence type="ECO:0000256" key="2">
    <source>
        <dbReference type="ARBA" id="ARBA00022741"/>
    </source>
</evidence>
<dbReference type="InterPro" id="IPR011053">
    <property type="entry name" value="Single_hybrid_motif"/>
</dbReference>
<dbReference type="PROSITE" id="PS50968">
    <property type="entry name" value="BIOTINYL_LIPOYL"/>
    <property type="match status" value="1"/>
</dbReference>
<dbReference type="GO" id="GO:0004485">
    <property type="term" value="F:methylcrotonoyl-CoA carboxylase activity"/>
    <property type="evidence" value="ECO:0007669"/>
    <property type="project" value="TreeGrafter"/>
</dbReference>
<sequence length="287" mass="31472">MIAKLVVWGDDRETALRRLCATLCDYNVVGLSTNVKFLLSLASHPAFRAGNVHTSFIPQHHKDLFLSPCDSPAIAVCQAALTTLLREQQHTRDLSRLSHDAVSPFGFGSGRRLNSKQTRRVVLQDRDTRVIVNVTYNSDGSYIMELGEQMLCVCGKLLVDGNDTFLQCTVEDFTSRLRVVMTDNTVHLFTSDGMFTFGIPLPDHVTKSTGIAASGGAVAPMAGTIEKVYVKTGDSVQAGDPLMVMIAMKMEHTIRAGKAGIVKKLLYTEGSQVQRHATLVLFEEEDP</sequence>
<proteinExistence type="predicted"/>
<dbReference type="InterPro" id="IPR050856">
    <property type="entry name" value="Biotin_carboxylase_complex"/>
</dbReference>
<keyword evidence="3" id="KW-0067">ATP-binding</keyword>
<dbReference type="GeneTree" id="ENSGT00940000156941"/>
<dbReference type="InterPro" id="IPR001882">
    <property type="entry name" value="Biotin_BS"/>
</dbReference>
<feature type="domain" description="Biotin carboxylation" evidence="6">
    <location>
        <begin position="1"/>
        <end position="62"/>
    </location>
</feature>
<dbReference type="Gene3D" id="2.40.50.100">
    <property type="match status" value="1"/>
</dbReference>